<comment type="subcellular location">
    <subcellularLocation>
        <location evidence="1">Membrane</location>
        <topology evidence="1">Multi-pass membrane protein</topology>
    </subcellularLocation>
</comment>
<protein>
    <submittedName>
        <fullName evidence="8">PQ-loop-domain-containing protein</fullName>
    </submittedName>
</protein>
<gene>
    <name evidence="8" type="ORF">DM01DRAFT_1386978</name>
</gene>
<evidence type="ECO:0000313" key="8">
    <source>
        <dbReference type="EMBL" id="ORX43995.1"/>
    </source>
</evidence>
<evidence type="ECO:0000256" key="7">
    <source>
        <dbReference type="SAM" id="Phobius"/>
    </source>
</evidence>
<dbReference type="SMART" id="SM00679">
    <property type="entry name" value="CTNS"/>
    <property type="match status" value="2"/>
</dbReference>
<evidence type="ECO:0000313" key="9">
    <source>
        <dbReference type="Proteomes" id="UP000242146"/>
    </source>
</evidence>
<name>A0A1X2G3N1_9FUNG</name>
<dbReference type="FunFam" id="1.20.1280.290:FF:000009">
    <property type="entry name" value="PQ loop repeat family protein"/>
    <property type="match status" value="1"/>
</dbReference>
<feature type="transmembrane region" description="Helical" evidence="7">
    <location>
        <begin position="65"/>
        <end position="87"/>
    </location>
</feature>
<dbReference type="GO" id="GO:0098852">
    <property type="term" value="C:lytic vacuole membrane"/>
    <property type="evidence" value="ECO:0007669"/>
    <property type="project" value="UniProtKB-ARBA"/>
</dbReference>
<dbReference type="FunFam" id="1.20.1280.290:FF:000012">
    <property type="entry name" value="Vacuolar membrane PQ loop repeat protein"/>
    <property type="match status" value="1"/>
</dbReference>
<dbReference type="GO" id="GO:0015174">
    <property type="term" value="F:basic amino acid transmembrane transporter activity"/>
    <property type="evidence" value="ECO:0007669"/>
    <property type="project" value="UniProtKB-ARBA"/>
</dbReference>
<accession>A0A1X2G3N1</accession>
<dbReference type="InterPro" id="IPR051415">
    <property type="entry name" value="LAAT-1"/>
</dbReference>
<evidence type="ECO:0000256" key="4">
    <source>
        <dbReference type="ARBA" id="ARBA00023136"/>
    </source>
</evidence>
<feature type="transmembrane region" description="Helical" evidence="7">
    <location>
        <begin position="6"/>
        <end position="26"/>
    </location>
</feature>
<proteinExistence type="inferred from homology"/>
<dbReference type="EMBL" id="MCGT01000051">
    <property type="protein sequence ID" value="ORX43995.1"/>
    <property type="molecule type" value="Genomic_DNA"/>
</dbReference>
<dbReference type="Gene3D" id="1.20.1280.290">
    <property type="match status" value="2"/>
</dbReference>
<evidence type="ECO:0000256" key="1">
    <source>
        <dbReference type="ARBA" id="ARBA00004141"/>
    </source>
</evidence>
<keyword evidence="3 7" id="KW-1133">Transmembrane helix</keyword>
<keyword evidence="4 7" id="KW-0472">Membrane</keyword>
<evidence type="ECO:0000256" key="3">
    <source>
        <dbReference type="ARBA" id="ARBA00022989"/>
    </source>
</evidence>
<reference evidence="8 9" key="1">
    <citation type="submission" date="2016-07" db="EMBL/GenBank/DDBJ databases">
        <title>Pervasive Adenine N6-methylation of Active Genes in Fungi.</title>
        <authorList>
            <consortium name="DOE Joint Genome Institute"/>
            <person name="Mondo S.J."/>
            <person name="Dannebaum R.O."/>
            <person name="Kuo R.C."/>
            <person name="Labutti K."/>
            <person name="Haridas S."/>
            <person name="Kuo A."/>
            <person name="Salamov A."/>
            <person name="Ahrendt S.R."/>
            <person name="Lipzen A."/>
            <person name="Sullivan W."/>
            <person name="Andreopoulos W.B."/>
            <person name="Clum A."/>
            <person name="Lindquist E."/>
            <person name="Daum C."/>
            <person name="Ramamoorthy G.K."/>
            <person name="Gryganskyi A."/>
            <person name="Culley D."/>
            <person name="Magnuson J.K."/>
            <person name="James T.Y."/>
            <person name="O'Malley M.A."/>
            <person name="Stajich J.E."/>
            <person name="Spatafora J.W."/>
            <person name="Visel A."/>
            <person name="Grigoriev I.V."/>
        </authorList>
    </citation>
    <scope>NUCLEOTIDE SEQUENCE [LARGE SCALE GENOMIC DNA]</scope>
    <source>
        <strain evidence="8 9">NRRL 3301</strain>
    </source>
</reference>
<feature type="transmembrane region" description="Helical" evidence="7">
    <location>
        <begin position="220"/>
        <end position="243"/>
    </location>
</feature>
<sequence>MDSEQLSSISGYLSIVCWVVVFLPQLWKNYQRKSGDGLSMTFLVIWLVGDVLSELGIIFQDLLPTMFYLSLWYTVADMGLIWQVIYYQRMSNLQYSDEEDLLIAGQRRRRSSESFTAKVTWYFNVLAGLSIAVVGLGSVAWYFGIHGQNIRHPKLSQVSGWGSAILYVGSRIPQIVKNYQNQSTEGLSLAMFVCALFGNLFFTSSIFLRSTDWDYIVVNLSWIVGSMGTVVLDLTIFTQFFLYRDALPKRKDPDFIE</sequence>
<dbReference type="OrthoDB" id="8048523at2759"/>
<comment type="caution">
    <text evidence="8">The sequence shown here is derived from an EMBL/GenBank/DDBJ whole genome shotgun (WGS) entry which is preliminary data.</text>
</comment>
<evidence type="ECO:0000256" key="2">
    <source>
        <dbReference type="ARBA" id="ARBA00022692"/>
    </source>
</evidence>
<dbReference type="Proteomes" id="UP000242146">
    <property type="component" value="Unassembled WGS sequence"/>
</dbReference>
<keyword evidence="9" id="KW-1185">Reference proteome</keyword>
<evidence type="ECO:0000256" key="5">
    <source>
        <dbReference type="ARBA" id="ARBA00038039"/>
    </source>
</evidence>
<dbReference type="Pfam" id="PF04193">
    <property type="entry name" value="PQ-loop"/>
    <property type="match status" value="2"/>
</dbReference>
<feature type="transmembrane region" description="Helical" evidence="7">
    <location>
        <begin position="119"/>
        <end position="143"/>
    </location>
</feature>
<comment type="catalytic activity">
    <reaction evidence="6">
        <text>L-histidine(out) + L-arginine(in) = L-histidine(in) + L-arginine(out)</text>
        <dbReference type="Rhea" id="RHEA:71063"/>
        <dbReference type="ChEBI" id="CHEBI:32682"/>
        <dbReference type="ChEBI" id="CHEBI:57595"/>
    </reaction>
</comment>
<feature type="transmembrane region" description="Helical" evidence="7">
    <location>
        <begin position="38"/>
        <end position="59"/>
    </location>
</feature>
<organism evidence="8 9">
    <name type="scientific">Hesseltinella vesiculosa</name>
    <dbReference type="NCBI Taxonomy" id="101127"/>
    <lineage>
        <taxon>Eukaryota</taxon>
        <taxon>Fungi</taxon>
        <taxon>Fungi incertae sedis</taxon>
        <taxon>Mucoromycota</taxon>
        <taxon>Mucoromycotina</taxon>
        <taxon>Mucoromycetes</taxon>
        <taxon>Mucorales</taxon>
        <taxon>Cunninghamellaceae</taxon>
        <taxon>Hesseltinella</taxon>
    </lineage>
</organism>
<dbReference type="InterPro" id="IPR006603">
    <property type="entry name" value="PQ-loop_rpt"/>
</dbReference>
<evidence type="ECO:0000256" key="6">
    <source>
        <dbReference type="ARBA" id="ARBA00050768"/>
    </source>
</evidence>
<dbReference type="PANTHER" id="PTHR16201">
    <property type="entry name" value="SEVEN TRANSMEMBRANE PROTEIN 1-RELATED"/>
    <property type="match status" value="1"/>
</dbReference>
<feature type="transmembrane region" description="Helical" evidence="7">
    <location>
        <begin position="186"/>
        <end position="208"/>
    </location>
</feature>
<dbReference type="PANTHER" id="PTHR16201:SF44">
    <property type="entry name" value="SEVEN TRANSMEMBRANE PROTEIN 1"/>
    <property type="match status" value="1"/>
</dbReference>
<comment type="similarity">
    <text evidence="5">Belongs to the laat-1 family.</text>
</comment>
<dbReference type="GO" id="GO:0034486">
    <property type="term" value="P:vacuolar transmembrane transport"/>
    <property type="evidence" value="ECO:0007669"/>
    <property type="project" value="UniProtKB-ARBA"/>
</dbReference>
<keyword evidence="2 7" id="KW-0812">Transmembrane</keyword>
<dbReference type="AlphaFoldDB" id="A0A1X2G3N1"/>